<feature type="non-terminal residue" evidence="2">
    <location>
        <position position="81"/>
    </location>
</feature>
<keyword evidence="3" id="KW-1185">Reference proteome</keyword>
<evidence type="ECO:0000256" key="1">
    <source>
        <dbReference type="SAM" id="Phobius"/>
    </source>
</evidence>
<feature type="non-terminal residue" evidence="2">
    <location>
        <position position="1"/>
    </location>
</feature>
<protein>
    <recommendedName>
        <fullName evidence="4">G protein-coupled receptor</fullName>
    </recommendedName>
</protein>
<comment type="caution">
    <text evidence="2">The sequence shown here is derived from an EMBL/GenBank/DDBJ whole genome shotgun (WGS) entry which is preliminary data.</text>
</comment>
<name>A0AAV5W4I6_9BILA</name>
<keyword evidence="1" id="KW-0812">Transmembrane</keyword>
<dbReference type="EMBL" id="BTSY01000005">
    <property type="protein sequence ID" value="GMT27106.1"/>
    <property type="molecule type" value="Genomic_DNA"/>
</dbReference>
<evidence type="ECO:0000313" key="3">
    <source>
        <dbReference type="Proteomes" id="UP001432322"/>
    </source>
</evidence>
<sequence length="81" mass="9393">AKNCWRPNIFMVLAALNCLLALHSFAYLLIKSKVSRPQYVVEIRRIFLTLRFFQSALNAACTFVQFEASFISGRSWDPTKY</sequence>
<keyword evidence="1" id="KW-1133">Transmembrane helix</keyword>
<organism evidence="2 3">
    <name type="scientific">Pristionchus fissidentatus</name>
    <dbReference type="NCBI Taxonomy" id="1538716"/>
    <lineage>
        <taxon>Eukaryota</taxon>
        <taxon>Metazoa</taxon>
        <taxon>Ecdysozoa</taxon>
        <taxon>Nematoda</taxon>
        <taxon>Chromadorea</taxon>
        <taxon>Rhabditida</taxon>
        <taxon>Rhabditina</taxon>
        <taxon>Diplogasteromorpha</taxon>
        <taxon>Diplogasteroidea</taxon>
        <taxon>Neodiplogasteridae</taxon>
        <taxon>Pristionchus</taxon>
    </lineage>
</organism>
<keyword evidence="1" id="KW-0472">Membrane</keyword>
<feature type="transmembrane region" description="Helical" evidence="1">
    <location>
        <begin position="12"/>
        <end position="30"/>
    </location>
</feature>
<dbReference type="Proteomes" id="UP001432322">
    <property type="component" value="Unassembled WGS sequence"/>
</dbReference>
<evidence type="ECO:0000313" key="2">
    <source>
        <dbReference type="EMBL" id="GMT27106.1"/>
    </source>
</evidence>
<proteinExistence type="predicted"/>
<evidence type="ECO:0008006" key="4">
    <source>
        <dbReference type="Google" id="ProtNLM"/>
    </source>
</evidence>
<reference evidence="2" key="1">
    <citation type="submission" date="2023-10" db="EMBL/GenBank/DDBJ databases">
        <title>Genome assembly of Pristionchus species.</title>
        <authorList>
            <person name="Yoshida K."/>
            <person name="Sommer R.J."/>
        </authorList>
    </citation>
    <scope>NUCLEOTIDE SEQUENCE</scope>
    <source>
        <strain evidence="2">RS5133</strain>
    </source>
</reference>
<gene>
    <name evidence="2" type="ORF">PFISCL1PPCAC_18403</name>
</gene>
<accession>A0AAV5W4I6</accession>
<dbReference type="AlphaFoldDB" id="A0AAV5W4I6"/>